<protein>
    <recommendedName>
        <fullName evidence="3">FAD synthase</fullName>
        <ecNumber evidence="3">2.7.7.2</ecNumber>
    </recommendedName>
</protein>
<dbReference type="RefSeq" id="XP_001699100.2">
    <property type="nucleotide sequence ID" value="XM_001699048.2"/>
</dbReference>
<evidence type="ECO:0000256" key="11">
    <source>
        <dbReference type="SAM" id="MobiDB-lite"/>
    </source>
</evidence>
<dbReference type="FunCoup" id="A0A2K3D1K2">
    <property type="interactions" value="289"/>
</dbReference>
<dbReference type="PANTHER" id="PTHR22749:SF6">
    <property type="entry name" value="RIBOFLAVIN KINASE"/>
    <property type="match status" value="1"/>
</dbReference>
<evidence type="ECO:0000256" key="3">
    <source>
        <dbReference type="ARBA" id="ARBA00012393"/>
    </source>
</evidence>
<dbReference type="GO" id="GO:0006771">
    <property type="term" value="P:riboflavin metabolic process"/>
    <property type="evidence" value="ECO:0000318"/>
    <property type="project" value="GO_Central"/>
</dbReference>
<dbReference type="Gene3D" id="3.40.50.620">
    <property type="entry name" value="HUPs"/>
    <property type="match status" value="1"/>
</dbReference>
<dbReference type="InParanoid" id="A0A2K3D1K2"/>
<dbReference type="GO" id="GO:0009231">
    <property type="term" value="P:riboflavin biosynthetic process"/>
    <property type="evidence" value="ECO:0007669"/>
    <property type="project" value="InterPro"/>
</dbReference>
<keyword evidence="6" id="KW-0808">Transferase</keyword>
<keyword evidence="7" id="KW-0548">Nucleotidyltransferase</keyword>
<dbReference type="Gramene" id="PNW74413">
    <property type="protein sequence ID" value="PNW74413"/>
    <property type="gene ID" value="CHLRE_13g607600v5"/>
</dbReference>
<gene>
    <name evidence="13" type="ORF">CHLRE_13g607600v5</name>
</gene>
<dbReference type="GO" id="GO:0008531">
    <property type="term" value="F:riboflavin kinase activity"/>
    <property type="evidence" value="ECO:0000318"/>
    <property type="project" value="GO_Central"/>
</dbReference>
<comment type="similarity">
    <text evidence="2">Belongs to the RibF family.</text>
</comment>
<evidence type="ECO:0000256" key="6">
    <source>
        <dbReference type="ARBA" id="ARBA00022679"/>
    </source>
</evidence>
<dbReference type="Proteomes" id="UP000006906">
    <property type="component" value="Chromosome 13"/>
</dbReference>
<keyword evidence="14" id="KW-1185">Reference proteome</keyword>
<evidence type="ECO:0000256" key="4">
    <source>
        <dbReference type="ARBA" id="ARBA00022630"/>
    </source>
</evidence>
<feature type="region of interest" description="Disordered" evidence="11">
    <location>
        <begin position="58"/>
        <end position="94"/>
    </location>
</feature>
<evidence type="ECO:0000256" key="10">
    <source>
        <dbReference type="ARBA" id="ARBA00022840"/>
    </source>
</evidence>
<evidence type="ECO:0000256" key="7">
    <source>
        <dbReference type="ARBA" id="ARBA00022695"/>
    </source>
</evidence>
<dbReference type="Pfam" id="PF06574">
    <property type="entry name" value="FAD_syn"/>
    <property type="match status" value="1"/>
</dbReference>
<dbReference type="OrthoDB" id="414641at2759"/>
<dbReference type="InterPro" id="IPR015864">
    <property type="entry name" value="FAD_synthase"/>
</dbReference>
<reference evidence="13 14" key="1">
    <citation type="journal article" date="2007" name="Science">
        <title>The Chlamydomonas genome reveals the evolution of key animal and plant functions.</title>
        <authorList>
            <person name="Merchant S.S."/>
            <person name="Prochnik S.E."/>
            <person name="Vallon O."/>
            <person name="Harris E.H."/>
            <person name="Karpowicz S.J."/>
            <person name="Witman G.B."/>
            <person name="Terry A."/>
            <person name="Salamov A."/>
            <person name="Fritz-Laylin L.K."/>
            <person name="Marechal-Drouard L."/>
            <person name="Marshall W.F."/>
            <person name="Qu L.H."/>
            <person name="Nelson D.R."/>
            <person name="Sanderfoot A.A."/>
            <person name="Spalding M.H."/>
            <person name="Kapitonov V.V."/>
            <person name="Ren Q."/>
            <person name="Ferris P."/>
            <person name="Lindquist E."/>
            <person name="Shapiro H."/>
            <person name="Lucas S.M."/>
            <person name="Grimwood J."/>
            <person name="Schmutz J."/>
            <person name="Cardol P."/>
            <person name="Cerutti H."/>
            <person name="Chanfreau G."/>
            <person name="Chen C.L."/>
            <person name="Cognat V."/>
            <person name="Croft M.T."/>
            <person name="Dent R."/>
            <person name="Dutcher S."/>
            <person name="Fernandez E."/>
            <person name="Fukuzawa H."/>
            <person name="Gonzalez-Ballester D."/>
            <person name="Gonzalez-Halphen D."/>
            <person name="Hallmann A."/>
            <person name="Hanikenne M."/>
            <person name="Hippler M."/>
            <person name="Inwood W."/>
            <person name="Jabbari K."/>
            <person name="Kalanon M."/>
            <person name="Kuras R."/>
            <person name="Lefebvre P.A."/>
            <person name="Lemaire S.D."/>
            <person name="Lobanov A.V."/>
            <person name="Lohr M."/>
            <person name="Manuell A."/>
            <person name="Meier I."/>
            <person name="Mets L."/>
            <person name="Mittag M."/>
            <person name="Mittelmeier T."/>
            <person name="Moroney J.V."/>
            <person name="Moseley J."/>
            <person name="Napoli C."/>
            <person name="Nedelcu A.M."/>
            <person name="Niyogi K."/>
            <person name="Novoselov S.V."/>
            <person name="Paulsen I.T."/>
            <person name="Pazour G."/>
            <person name="Purton S."/>
            <person name="Ral J.P."/>
            <person name="Riano-Pachon D.M."/>
            <person name="Riekhof W."/>
            <person name="Rymarquis L."/>
            <person name="Schroda M."/>
            <person name="Stern D."/>
            <person name="Umen J."/>
            <person name="Willows R."/>
            <person name="Wilson N."/>
            <person name="Zimmer S.L."/>
            <person name="Allmer J."/>
            <person name="Balk J."/>
            <person name="Bisova K."/>
            <person name="Chen C.J."/>
            <person name="Elias M."/>
            <person name="Gendler K."/>
            <person name="Hauser C."/>
            <person name="Lamb M.R."/>
            <person name="Ledford H."/>
            <person name="Long J.C."/>
            <person name="Minagawa J."/>
            <person name="Page M.D."/>
            <person name="Pan J."/>
            <person name="Pootakham W."/>
            <person name="Roje S."/>
            <person name="Rose A."/>
            <person name="Stahlberg E."/>
            <person name="Terauchi A.M."/>
            <person name="Yang P."/>
            <person name="Ball S."/>
            <person name="Bowler C."/>
            <person name="Dieckmann C.L."/>
            <person name="Gladyshev V.N."/>
            <person name="Green P."/>
            <person name="Jorgensen R."/>
            <person name="Mayfield S."/>
            <person name="Mueller-Roeber B."/>
            <person name="Rajamani S."/>
            <person name="Sayre R.T."/>
            <person name="Brokstein P."/>
            <person name="Dubchak I."/>
            <person name="Goodstein D."/>
            <person name="Hornick L."/>
            <person name="Huang Y.W."/>
            <person name="Jhaveri J."/>
            <person name="Luo Y."/>
            <person name="Martinez D."/>
            <person name="Ngau W.C."/>
            <person name="Otillar B."/>
            <person name="Poliakov A."/>
            <person name="Porter A."/>
            <person name="Szajkowski L."/>
            <person name="Werner G."/>
            <person name="Zhou K."/>
            <person name="Grigoriev I.V."/>
            <person name="Rokhsar D.S."/>
            <person name="Grossman A.R."/>
        </authorList>
    </citation>
    <scope>NUCLEOTIDE SEQUENCE [LARGE SCALE GENOMIC DNA]</scope>
    <source>
        <strain evidence="14">CC-503</strain>
    </source>
</reference>
<sequence length="565" mass="55925">MLAGALRSWLPVSRRVGTEHSQPGLPQPPSASIAPSRISLVPEAVGASDVGWAPRRCQGATASGARGHTAARAAPRDGASSSGRVAEQQVAPGPASAATGATAAASATAAAASAGSQAVLVEDTTQETWRTPLRRAGCVVALGKFDALHRGHQALAGAAANLCEQVERSQQREQGQAGASTSGTDSGPGGGCGEVVLLSFSGMGAVLGWPDRLPLTAPQDRGRVLAGWAAALRSAASAVGSANGATSRPSTEGNNGNGGTGTGAGDCGAGRVVRLRTMPFGQIRGMSPEEFVALLARDLGAAGVVAGRNYRFGFKAAGDAGALVRLGAQYGLKVSIVDLVSLEAAADSGGSSDPASARASGSDGVGMSGTGTAAGNSSSGVAGASSSNDSNQASKAVADETRVSSSRIRGLLEGGHVEAVETLLGRKYRLVCDLTAAAATAGSADAAAALGTGLLRVPAACYRNQAPAPGQYRVMVRLVDSGPPGAEIAAERDSGGGAFMRTSLSSTFSSGLDPGAVEPVVGPVCVPVRISEEGLEVDLGPPGVHGSDSPPPTRPLLLLDFDACS</sequence>
<proteinExistence type="inferred from homology"/>
<dbReference type="ExpressionAtlas" id="A0A2K3D1K2">
    <property type="expression patterns" value="baseline and differential"/>
</dbReference>
<dbReference type="UniPathway" id="UPA00277">
    <property type="reaction ID" value="UER00407"/>
</dbReference>
<dbReference type="InterPro" id="IPR023468">
    <property type="entry name" value="Riboflavin_kinase"/>
</dbReference>
<dbReference type="STRING" id="3055.A0A2K3D1K2"/>
<dbReference type="GeneID" id="5724704"/>
<feature type="compositionally biased region" description="Low complexity" evidence="11">
    <location>
        <begin position="347"/>
        <end position="362"/>
    </location>
</feature>
<evidence type="ECO:0000313" key="14">
    <source>
        <dbReference type="Proteomes" id="UP000006906"/>
    </source>
</evidence>
<keyword evidence="10" id="KW-0067">ATP-binding</keyword>
<dbReference type="PaxDb" id="3055-EDO98955"/>
<dbReference type="KEGG" id="cre:CHLRE_13g607600v5"/>
<keyword evidence="5" id="KW-0288">FMN</keyword>
<name>A0A2K3D1K2_CHLRE</name>
<keyword evidence="8" id="KW-0547">Nucleotide-binding</keyword>
<feature type="domain" description="FAD synthetase" evidence="12">
    <location>
        <begin position="282"/>
        <end position="344"/>
    </location>
</feature>
<feature type="compositionally biased region" description="Low complexity" evidence="11">
    <location>
        <begin position="370"/>
        <end position="391"/>
    </location>
</feature>
<dbReference type="GO" id="GO:0006747">
    <property type="term" value="P:FAD biosynthetic process"/>
    <property type="evidence" value="ECO:0007669"/>
    <property type="project" value="UniProtKB-UniPathway"/>
</dbReference>
<dbReference type="EMBL" id="CM008974">
    <property type="protein sequence ID" value="PNW74413.1"/>
    <property type="molecule type" value="Genomic_DNA"/>
</dbReference>
<feature type="compositionally biased region" description="Low complexity" evidence="11">
    <location>
        <begin position="175"/>
        <end position="185"/>
    </location>
</feature>
<feature type="region of interest" description="Disordered" evidence="11">
    <location>
        <begin position="240"/>
        <end position="266"/>
    </location>
</feature>
<evidence type="ECO:0000313" key="13">
    <source>
        <dbReference type="EMBL" id="PNW74413.1"/>
    </source>
</evidence>
<accession>A0A2K3D1K2</accession>
<keyword evidence="4" id="KW-0285">Flavoprotein</keyword>
<evidence type="ECO:0000256" key="9">
    <source>
        <dbReference type="ARBA" id="ARBA00022827"/>
    </source>
</evidence>
<feature type="compositionally biased region" description="Gly residues" evidence="11">
    <location>
        <begin position="255"/>
        <end position="266"/>
    </location>
</feature>
<dbReference type="InterPro" id="IPR014729">
    <property type="entry name" value="Rossmann-like_a/b/a_fold"/>
</dbReference>
<evidence type="ECO:0000256" key="5">
    <source>
        <dbReference type="ARBA" id="ARBA00022643"/>
    </source>
</evidence>
<keyword evidence="9" id="KW-0274">FAD</keyword>
<organism evidence="13 14">
    <name type="scientific">Chlamydomonas reinhardtii</name>
    <name type="common">Chlamydomonas smithii</name>
    <dbReference type="NCBI Taxonomy" id="3055"/>
    <lineage>
        <taxon>Eukaryota</taxon>
        <taxon>Viridiplantae</taxon>
        <taxon>Chlorophyta</taxon>
        <taxon>core chlorophytes</taxon>
        <taxon>Chlorophyceae</taxon>
        <taxon>CS clade</taxon>
        <taxon>Chlamydomonadales</taxon>
        <taxon>Chlamydomonadaceae</taxon>
        <taxon>Chlamydomonas</taxon>
    </lineage>
</organism>
<evidence type="ECO:0000259" key="12">
    <source>
        <dbReference type="Pfam" id="PF06574"/>
    </source>
</evidence>
<evidence type="ECO:0000256" key="2">
    <source>
        <dbReference type="ARBA" id="ARBA00010214"/>
    </source>
</evidence>
<evidence type="ECO:0000256" key="8">
    <source>
        <dbReference type="ARBA" id="ARBA00022741"/>
    </source>
</evidence>
<dbReference type="GO" id="GO:0009398">
    <property type="term" value="P:FMN biosynthetic process"/>
    <property type="evidence" value="ECO:0000318"/>
    <property type="project" value="GO_Central"/>
</dbReference>
<evidence type="ECO:0000256" key="1">
    <source>
        <dbReference type="ARBA" id="ARBA00004726"/>
    </source>
</evidence>
<dbReference type="GO" id="GO:0005524">
    <property type="term" value="F:ATP binding"/>
    <property type="evidence" value="ECO:0007669"/>
    <property type="project" value="UniProtKB-KW"/>
</dbReference>
<dbReference type="GO" id="GO:0003919">
    <property type="term" value="F:FMN adenylyltransferase activity"/>
    <property type="evidence" value="ECO:0007669"/>
    <property type="project" value="UniProtKB-EC"/>
</dbReference>
<feature type="region of interest" description="Disordered" evidence="11">
    <location>
        <begin position="347"/>
        <end position="401"/>
    </location>
</feature>
<dbReference type="AlphaFoldDB" id="A0A2K3D1K2"/>
<comment type="pathway">
    <text evidence="1">Cofactor biosynthesis; FAD biosynthesis; FAD from FMN: step 1/1.</text>
</comment>
<dbReference type="EC" id="2.7.7.2" evidence="3"/>
<feature type="region of interest" description="Disordered" evidence="11">
    <location>
        <begin position="166"/>
        <end position="190"/>
    </location>
</feature>
<dbReference type="PANTHER" id="PTHR22749">
    <property type="entry name" value="RIBOFLAVIN KINASE/FMN ADENYLYLTRANSFERASE"/>
    <property type="match status" value="1"/>
</dbReference>